<evidence type="ECO:0000313" key="6">
    <source>
        <dbReference type="EMBL" id="KPA83400.1"/>
    </source>
</evidence>
<dbReference type="GeneID" id="26903323"/>
<dbReference type="GeneID" id="26903325"/>
<dbReference type="Proteomes" id="UP000037923">
    <property type="component" value="Unassembled WGS sequence"/>
</dbReference>
<evidence type="ECO:0000313" key="7">
    <source>
        <dbReference type="EMBL" id="KPA83403.1"/>
    </source>
</evidence>
<evidence type="ECO:0000313" key="9">
    <source>
        <dbReference type="EMBL" id="KPA83408.1"/>
    </source>
</evidence>
<dbReference type="EMBL" id="LGTL01000004">
    <property type="protein sequence ID" value="KPA83394.1"/>
    <property type="molecule type" value="Genomic_DNA"/>
</dbReference>
<dbReference type="EMBL" id="LGTL01000004">
    <property type="protein sequence ID" value="KPA83405.1"/>
    <property type="molecule type" value="Genomic_DNA"/>
</dbReference>
<dbReference type="VEuPathDB" id="TriTrypDB:LpyrH10_04_5860"/>
<dbReference type="EMBL" id="LGTL01000004">
    <property type="protein sequence ID" value="KPA83397.1"/>
    <property type="molecule type" value="Genomic_DNA"/>
</dbReference>
<evidence type="ECO:0000313" key="5">
    <source>
        <dbReference type="EMBL" id="KPA83397.1"/>
    </source>
</evidence>
<dbReference type="EMBL" id="LGTL01000004">
    <property type="protein sequence ID" value="KPA83403.1"/>
    <property type="molecule type" value="Genomic_DNA"/>
</dbReference>
<keyword evidence="10" id="KW-1185">Reference proteome</keyword>
<gene>
    <name evidence="1" type="ORF">ABB37_03030</name>
    <name evidence="2" type="ORF">ABB37_03032</name>
    <name evidence="3" type="ORF">ABB37_03034</name>
    <name evidence="4" type="ORF">ABB37_03036</name>
    <name evidence="5" type="ORF">ABB37_03038</name>
    <name evidence="6" type="ORF">ABB37_03040</name>
    <name evidence="7" type="ORF">ABB37_03042</name>
    <name evidence="8" type="ORF">ABB37_03044</name>
    <name evidence="9" type="ORF">ABB37_03046</name>
</gene>
<dbReference type="EMBL" id="LGTL01000004">
    <property type="protein sequence ID" value="KPA83386.1"/>
    <property type="molecule type" value="Genomic_DNA"/>
</dbReference>
<dbReference type="VEuPathDB" id="TriTrypDB:LpyrH10_04_5840"/>
<dbReference type="RefSeq" id="XP_015661842.1">
    <property type="nucleotide sequence ID" value="XM_015800240.1"/>
</dbReference>
<dbReference type="RefSeq" id="XP_015661844.1">
    <property type="nucleotide sequence ID" value="XM_015800242.1"/>
</dbReference>
<evidence type="ECO:0000313" key="8">
    <source>
        <dbReference type="EMBL" id="KPA83405.1"/>
    </source>
</evidence>
<dbReference type="RefSeq" id="XP_015661833.1">
    <property type="nucleotide sequence ID" value="XM_015800231.1"/>
</dbReference>
<dbReference type="EMBL" id="LGTL01000004">
    <property type="protein sequence ID" value="KPA83408.1"/>
    <property type="molecule type" value="Genomic_DNA"/>
</dbReference>
<dbReference type="GeneID" id="26903331"/>
<proteinExistence type="predicted"/>
<dbReference type="GeneID" id="26903327"/>
<dbReference type="VEuPathDB" id="TriTrypDB:LpyrH10_04_5820"/>
<evidence type="ECO:0000313" key="1">
    <source>
        <dbReference type="EMBL" id="KPA83386.1"/>
    </source>
</evidence>
<evidence type="ECO:0000313" key="4">
    <source>
        <dbReference type="EMBL" id="KPA83394.1"/>
    </source>
</evidence>
<comment type="caution">
    <text evidence="2">The sequence shown here is derived from an EMBL/GenBank/DDBJ whole genome shotgun (WGS) entry which is preliminary data.</text>
</comment>
<evidence type="ECO:0000313" key="10">
    <source>
        <dbReference type="Proteomes" id="UP000037923"/>
    </source>
</evidence>
<name>A0A0N0DXU4_LEPPY</name>
<sequence length="109" mass="12114">MVKARAAIVVKHAVFKNKKYLSLSLNCNDSPRLDALTATQSAPRAPQKVKRKRPYIYICLVLTTTATDIERPAAPPRRRATRLRHCPGVTTRDCALCCPAPRRVSISVC</sequence>
<dbReference type="RefSeq" id="XP_015661825.1">
    <property type="nucleotide sequence ID" value="XM_015800223.1"/>
</dbReference>
<dbReference type="RefSeq" id="XP_015661830.1">
    <property type="nucleotide sequence ID" value="XM_015800228.1"/>
</dbReference>
<dbReference type="VEuPathDB" id="TriTrypDB:LpyrH10_04_5960"/>
<dbReference type="VEuPathDB" id="TriTrypDB:LpyrH10_04_5800"/>
<dbReference type="VEuPathDB" id="TriTrypDB:LpyrH10_04_5940"/>
<dbReference type="EMBL" id="LGTL01000004">
    <property type="protein sequence ID" value="KPA83391.1"/>
    <property type="molecule type" value="Genomic_DNA"/>
</dbReference>
<dbReference type="VEuPathDB" id="TriTrypDB:LpyrH10_04_5920"/>
<dbReference type="VEuPathDB" id="TriTrypDB:LpyrH10_04_5880"/>
<dbReference type="RefSeq" id="XP_015661847.1">
    <property type="nucleotide sequence ID" value="XM_015800245.1"/>
</dbReference>
<dbReference type="RefSeq" id="XP_015661839.1">
    <property type="nucleotide sequence ID" value="XM_015800237.1"/>
</dbReference>
<dbReference type="GeneID" id="26903333"/>
<evidence type="ECO:0000313" key="3">
    <source>
        <dbReference type="EMBL" id="KPA83391.1"/>
    </source>
</evidence>
<dbReference type="GeneID" id="26903321"/>
<dbReference type="AlphaFoldDB" id="A0A0N0DXU4"/>
<protein>
    <submittedName>
        <fullName evidence="2">Uncharacterized protein</fullName>
    </submittedName>
</protein>
<dbReference type="EMBL" id="LGTL01000004">
    <property type="protein sequence ID" value="KPA83400.1"/>
    <property type="molecule type" value="Genomic_DNA"/>
</dbReference>
<dbReference type="GeneID" id="26903335"/>
<dbReference type="GeneID" id="26903329"/>
<dbReference type="GeneID" id="26903337"/>
<dbReference type="RefSeq" id="XP_015661827.1">
    <property type="nucleotide sequence ID" value="XM_015800225.1"/>
</dbReference>
<reference evidence="2 10" key="1">
    <citation type="submission" date="2015-07" db="EMBL/GenBank/DDBJ databases">
        <title>High-quality genome of monoxenous trypanosomatid Leptomonas pyrrhocoris.</title>
        <authorList>
            <person name="Flegontov P."/>
            <person name="Butenko A."/>
            <person name="Firsov S."/>
            <person name="Vlcek C."/>
            <person name="Logacheva M.D."/>
            <person name="Field M."/>
            <person name="Filatov D."/>
            <person name="Flegontova O."/>
            <person name="Gerasimov E."/>
            <person name="Jackson A.P."/>
            <person name="Kelly S."/>
            <person name="Opperdoes F."/>
            <person name="O'Reilly A."/>
            <person name="Votypka J."/>
            <person name="Yurchenko V."/>
            <person name="Lukes J."/>
        </authorList>
    </citation>
    <scope>NUCLEOTIDE SEQUENCE [LARGE SCALE GENOMIC DNA]</scope>
    <source>
        <strain evidence="2">H10</strain>
    </source>
</reference>
<dbReference type="RefSeq" id="XP_015661836.1">
    <property type="nucleotide sequence ID" value="XM_015800234.1"/>
</dbReference>
<accession>A0A0N0DXU4</accession>
<evidence type="ECO:0000313" key="2">
    <source>
        <dbReference type="EMBL" id="KPA83388.1"/>
    </source>
</evidence>
<dbReference type="VEuPathDB" id="TriTrypDB:LpyrH10_04_5900"/>
<organism evidence="2 10">
    <name type="scientific">Leptomonas pyrrhocoris</name>
    <name type="common">Firebug parasite</name>
    <dbReference type="NCBI Taxonomy" id="157538"/>
    <lineage>
        <taxon>Eukaryota</taxon>
        <taxon>Discoba</taxon>
        <taxon>Euglenozoa</taxon>
        <taxon>Kinetoplastea</taxon>
        <taxon>Metakinetoplastina</taxon>
        <taxon>Trypanosomatida</taxon>
        <taxon>Trypanosomatidae</taxon>
        <taxon>Leishmaniinae</taxon>
        <taxon>Leptomonas</taxon>
    </lineage>
</organism>
<dbReference type="EMBL" id="LGTL01000004">
    <property type="protein sequence ID" value="KPA83388.1"/>
    <property type="molecule type" value="Genomic_DNA"/>
</dbReference>